<dbReference type="AlphaFoldDB" id="A0A238L5D7"/>
<evidence type="ECO:0000256" key="3">
    <source>
        <dbReference type="ARBA" id="ARBA00023163"/>
    </source>
</evidence>
<dbReference type="SUPFAM" id="SSF46785">
    <property type="entry name" value="Winged helix' DNA-binding domain"/>
    <property type="match status" value="1"/>
</dbReference>
<feature type="domain" description="HTH asnC-type" evidence="4">
    <location>
        <begin position="8"/>
        <end position="69"/>
    </location>
</feature>
<dbReference type="SMART" id="SM00344">
    <property type="entry name" value="HTH_ASNC"/>
    <property type="match status" value="1"/>
</dbReference>
<dbReference type="InterPro" id="IPR000485">
    <property type="entry name" value="AsnC-type_HTH_dom"/>
</dbReference>
<dbReference type="PANTHER" id="PTHR30154:SF46">
    <property type="entry name" value="TRANSCRIPTIONAL REGULATORY PROTEIN"/>
    <property type="match status" value="1"/>
</dbReference>
<dbReference type="InterPro" id="IPR019888">
    <property type="entry name" value="Tscrpt_reg_AsnC-like"/>
</dbReference>
<dbReference type="PANTHER" id="PTHR30154">
    <property type="entry name" value="LEUCINE-RESPONSIVE REGULATORY PROTEIN"/>
    <property type="match status" value="1"/>
</dbReference>
<dbReference type="InterPro" id="IPR019887">
    <property type="entry name" value="Tscrpt_reg_AsnC/Lrp_C"/>
</dbReference>
<dbReference type="RefSeq" id="WP_094023083.1">
    <property type="nucleotide sequence ID" value="NZ_FXYF01000016.1"/>
</dbReference>
<dbReference type="OrthoDB" id="9803143at2"/>
<organism evidence="5 6">
    <name type="scientific">Maliponia aquimaris</name>
    <dbReference type="NCBI Taxonomy" id="1673631"/>
    <lineage>
        <taxon>Bacteria</taxon>
        <taxon>Pseudomonadati</taxon>
        <taxon>Pseudomonadota</taxon>
        <taxon>Alphaproteobacteria</taxon>
        <taxon>Rhodobacterales</taxon>
        <taxon>Paracoccaceae</taxon>
        <taxon>Maliponia</taxon>
    </lineage>
</organism>
<keyword evidence="6" id="KW-1185">Reference proteome</keyword>
<evidence type="ECO:0000313" key="5">
    <source>
        <dbReference type="EMBL" id="SMX49546.1"/>
    </source>
</evidence>
<dbReference type="GO" id="GO:0005829">
    <property type="term" value="C:cytosol"/>
    <property type="evidence" value="ECO:0007669"/>
    <property type="project" value="TreeGrafter"/>
</dbReference>
<dbReference type="InterPro" id="IPR036388">
    <property type="entry name" value="WH-like_DNA-bd_sf"/>
</dbReference>
<keyword evidence="3" id="KW-0804">Transcription</keyword>
<dbReference type="EMBL" id="FXYF01000016">
    <property type="protein sequence ID" value="SMX49546.1"/>
    <property type="molecule type" value="Genomic_DNA"/>
</dbReference>
<dbReference type="Gene3D" id="1.10.10.10">
    <property type="entry name" value="Winged helix-like DNA-binding domain superfamily/Winged helix DNA-binding domain"/>
    <property type="match status" value="1"/>
</dbReference>
<dbReference type="GO" id="GO:0043565">
    <property type="term" value="F:sequence-specific DNA binding"/>
    <property type="evidence" value="ECO:0007669"/>
    <property type="project" value="InterPro"/>
</dbReference>
<evidence type="ECO:0000259" key="4">
    <source>
        <dbReference type="PROSITE" id="PS50956"/>
    </source>
</evidence>
<proteinExistence type="predicted"/>
<evidence type="ECO:0000313" key="6">
    <source>
        <dbReference type="Proteomes" id="UP000207598"/>
    </source>
</evidence>
<keyword evidence="1" id="KW-0805">Transcription regulation</keyword>
<protein>
    <submittedName>
        <fullName evidence="5">Leucine-responsive regulatory protein</fullName>
    </submittedName>
</protein>
<name>A0A238L5D7_9RHOB</name>
<evidence type="ECO:0000256" key="2">
    <source>
        <dbReference type="ARBA" id="ARBA00023125"/>
    </source>
</evidence>
<keyword evidence="2" id="KW-0238">DNA-binding</keyword>
<sequence length="158" mass="17570">MQDSRTQIDSADAALLEALQRDGQATAQDLGTALNLSPSQAGRRRQRLEESGVIKGYRAQLDPEQLGLDVQAFVQVQLARHGAQEGAEFTRLLRIRPEIVSAWTMTGEADYLLRVYCPDLRALNRLIHEVLLAHPVVSRVHSQIVMDQPKADAPLPIR</sequence>
<gene>
    <name evidence="5" type="primary">lrp_7</name>
    <name evidence="5" type="ORF">MAA8898_04337</name>
</gene>
<accession>A0A238L5D7</accession>
<dbReference type="InterPro" id="IPR011008">
    <property type="entry name" value="Dimeric_a/b-barrel"/>
</dbReference>
<dbReference type="PRINTS" id="PR00033">
    <property type="entry name" value="HTHASNC"/>
</dbReference>
<dbReference type="Pfam" id="PF01037">
    <property type="entry name" value="AsnC_trans_reg"/>
    <property type="match status" value="1"/>
</dbReference>
<dbReference type="InterPro" id="IPR036390">
    <property type="entry name" value="WH_DNA-bd_sf"/>
</dbReference>
<dbReference type="SUPFAM" id="SSF54909">
    <property type="entry name" value="Dimeric alpha+beta barrel"/>
    <property type="match status" value="1"/>
</dbReference>
<dbReference type="Pfam" id="PF13404">
    <property type="entry name" value="HTH_AsnC-type"/>
    <property type="match status" value="1"/>
</dbReference>
<dbReference type="PROSITE" id="PS50956">
    <property type="entry name" value="HTH_ASNC_2"/>
    <property type="match status" value="1"/>
</dbReference>
<dbReference type="Proteomes" id="UP000207598">
    <property type="component" value="Unassembled WGS sequence"/>
</dbReference>
<evidence type="ECO:0000256" key="1">
    <source>
        <dbReference type="ARBA" id="ARBA00023015"/>
    </source>
</evidence>
<dbReference type="Gene3D" id="3.30.70.920">
    <property type="match status" value="1"/>
</dbReference>
<dbReference type="GO" id="GO:0043200">
    <property type="term" value="P:response to amino acid"/>
    <property type="evidence" value="ECO:0007669"/>
    <property type="project" value="TreeGrafter"/>
</dbReference>
<reference evidence="5 6" key="1">
    <citation type="submission" date="2017-05" db="EMBL/GenBank/DDBJ databases">
        <authorList>
            <person name="Song R."/>
            <person name="Chenine A.L."/>
            <person name="Ruprecht R.M."/>
        </authorList>
    </citation>
    <scope>NUCLEOTIDE SEQUENCE [LARGE SCALE GENOMIC DNA]</scope>
    <source>
        <strain evidence="5 6">CECT 8898</strain>
    </source>
</reference>